<dbReference type="InterPro" id="IPR041657">
    <property type="entry name" value="HTH_17"/>
</dbReference>
<dbReference type="GO" id="GO:0003677">
    <property type="term" value="F:DNA binding"/>
    <property type="evidence" value="ECO:0007669"/>
    <property type="project" value="InterPro"/>
</dbReference>
<dbReference type="NCBIfam" id="TIGR01764">
    <property type="entry name" value="excise"/>
    <property type="match status" value="1"/>
</dbReference>
<proteinExistence type="predicted"/>
<dbReference type="InterPro" id="IPR010093">
    <property type="entry name" value="SinI_DNA-bd"/>
</dbReference>
<dbReference type="EMBL" id="JACHEU010000002">
    <property type="protein sequence ID" value="MBB6013509.1"/>
    <property type="molecule type" value="Genomic_DNA"/>
</dbReference>
<organism evidence="2 3">
    <name type="scientific">Aquamicrobium lusatiense</name>
    <dbReference type="NCBI Taxonomy" id="89772"/>
    <lineage>
        <taxon>Bacteria</taxon>
        <taxon>Pseudomonadati</taxon>
        <taxon>Pseudomonadota</taxon>
        <taxon>Alphaproteobacteria</taxon>
        <taxon>Hyphomicrobiales</taxon>
        <taxon>Phyllobacteriaceae</taxon>
        <taxon>Aquamicrobium</taxon>
    </lineage>
</organism>
<protein>
    <submittedName>
        <fullName evidence="2">Excisionase family DNA binding protein</fullName>
    </submittedName>
</protein>
<feature type="domain" description="Helix-turn-helix" evidence="1">
    <location>
        <begin position="18"/>
        <end position="63"/>
    </location>
</feature>
<comment type="caution">
    <text evidence="2">The sequence shown here is derived from an EMBL/GenBank/DDBJ whole genome shotgun (WGS) entry which is preliminary data.</text>
</comment>
<evidence type="ECO:0000259" key="1">
    <source>
        <dbReference type="Pfam" id="PF12728"/>
    </source>
</evidence>
<evidence type="ECO:0000313" key="2">
    <source>
        <dbReference type="EMBL" id="MBB6013509.1"/>
    </source>
</evidence>
<dbReference type="Proteomes" id="UP000533306">
    <property type="component" value="Unassembled WGS sequence"/>
</dbReference>
<gene>
    <name evidence="2" type="ORF">HNR59_002898</name>
</gene>
<dbReference type="Pfam" id="PF12728">
    <property type="entry name" value="HTH_17"/>
    <property type="match status" value="1"/>
</dbReference>
<dbReference type="AlphaFoldDB" id="A0A7W9S4B0"/>
<accession>A0A7W9S4B0</accession>
<sequence length="68" mass="7438">MEASNDNSLAADLLRGAEAIADYLGFPRRAVYHSVAKGHLPHFKIGETICARRSTLTAWIAQQEKKAA</sequence>
<reference evidence="2 3" key="1">
    <citation type="submission" date="2020-08" db="EMBL/GenBank/DDBJ databases">
        <title>Genomic Encyclopedia of Type Strains, Phase IV (KMG-IV): sequencing the most valuable type-strain genomes for metagenomic binning, comparative biology and taxonomic classification.</title>
        <authorList>
            <person name="Goeker M."/>
        </authorList>
    </citation>
    <scope>NUCLEOTIDE SEQUENCE [LARGE SCALE GENOMIC DNA]</scope>
    <source>
        <strain evidence="2 3">DSM 11099</strain>
    </source>
</reference>
<dbReference type="RefSeq" id="WP_183831712.1">
    <property type="nucleotide sequence ID" value="NZ_JACHEU010000002.1"/>
</dbReference>
<keyword evidence="3" id="KW-1185">Reference proteome</keyword>
<name>A0A7W9S4B0_9HYPH</name>
<evidence type="ECO:0000313" key="3">
    <source>
        <dbReference type="Proteomes" id="UP000533306"/>
    </source>
</evidence>